<sequence length="108" mass="12190">KVSPYDNRVPIYSLNCCKIVTTCIEAINNLNGTGSLHRDPKYRNPTCSTKRYVLVLVIQSINVMTGKRAATITTIISRNQAQKSETHLRSVSTRDEETKSNITKYFPL</sequence>
<accession>A0AAD5MQ83</accession>
<feature type="non-terminal residue" evidence="1">
    <location>
        <position position="108"/>
    </location>
</feature>
<proteinExistence type="predicted"/>
<evidence type="ECO:0000313" key="1">
    <source>
        <dbReference type="EMBL" id="KAJ1362552.1"/>
    </source>
</evidence>
<name>A0AAD5MQ83_PARTN</name>
<dbReference type="EMBL" id="JAHQIW010004480">
    <property type="protein sequence ID" value="KAJ1362552.1"/>
    <property type="molecule type" value="Genomic_DNA"/>
</dbReference>
<evidence type="ECO:0000313" key="2">
    <source>
        <dbReference type="Proteomes" id="UP001196413"/>
    </source>
</evidence>
<dbReference type="Proteomes" id="UP001196413">
    <property type="component" value="Unassembled WGS sequence"/>
</dbReference>
<comment type="caution">
    <text evidence="1">The sequence shown here is derived from an EMBL/GenBank/DDBJ whole genome shotgun (WGS) entry which is preliminary data.</text>
</comment>
<protein>
    <submittedName>
        <fullName evidence="1">Uncharacterized protein</fullName>
    </submittedName>
</protein>
<organism evidence="1 2">
    <name type="scientific">Parelaphostrongylus tenuis</name>
    <name type="common">Meningeal worm</name>
    <dbReference type="NCBI Taxonomy" id="148309"/>
    <lineage>
        <taxon>Eukaryota</taxon>
        <taxon>Metazoa</taxon>
        <taxon>Ecdysozoa</taxon>
        <taxon>Nematoda</taxon>
        <taxon>Chromadorea</taxon>
        <taxon>Rhabditida</taxon>
        <taxon>Rhabditina</taxon>
        <taxon>Rhabditomorpha</taxon>
        <taxon>Strongyloidea</taxon>
        <taxon>Metastrongylidae</taxon>
        <taxon>Parelaphostrongylus</taxon>
    </lineage>
</organism>
<reference evidence="1" key="1">
    <citation type="submission" date="2021-06" db="EMBL/GenBank/DDBJ databases">
        <title>Parelaphostrongylus tenuis whole genome reference sequence.</title>
        <authorList>
            <person name="Garwood T.J."/>
            <person name="Larsen P.A."/>
            <person name="Fountain-Jones N.M."/>
            <person name="Garbe J.R."/>
            <person name="Macchietto M.G."/>
            <person name="Kania S.A."/>
            <person name="Gerhold R.W."/>
            <person name="Richards J.E."/>
            <person name="Wolf T.M."/>
        </authorList>
    </citation>
    <scope>NUCLEOTIDE SEQUENCE</scope>
    <source>
        <strain evidence="1">MNPRO001-30</strain>
        <tissue evidence="1">Meninges</tissue>
    </source>
</reference>
<dbReference type="AlphaFoldDB" id="A0AAD5MQ83"/>
<keyword evidence="2" id="KW-1185">Reference proteome</keyword>
<gene>
    <name evidence="1" type="ORF">KIN20_022147</name>
</gene>